<sequence>MSSHPKDGIIVEGGAYPAQRLLLDDPASSSSEHHSAAREPGPSETACPPSESKPTTAGTTTVAKKSRPKSVPNKRGRRGGGGGDDCRDGDDATRRPPPTTTNDDDERRRRRRPRLPSSPLALDDAVDHSDLATSFRRPIFVGVPVSRALTIAYSHRASAARSRKRAQRRKNAILAEYEDLRERMIEKKLELSLSNDEVGRHNRLVGAWTRKVFDLELEEPCEWREGYDRLRRYREVHGRLPPSVKKAKDDEERFVSAWLHQIRCQKGHDDKGDEDDHDDDGDDDDDDDQQQQRPKKKRQIATATRKKAEIDDYPHRIELLARLGVVFESRAREDRWETMFQRLLAYREEQGTLRFPSDDQCAATRDPELIELQRWVKGQVLAYRYGKKRNTDAVRRLTDIGFDFDKWCAKPGKAKGEKEEEKEKKKGRGAAKTSDEVDAEEAAEGDVEEGDVEDAKMPAILGVEDEDADIAEMADV</sequence>
<dbReference type="AlphaFoldDB" id="A0ABD3QRD0"/>
<dbReference type="Gene3D" id="6.10.140.530">
    <property type="match status" value="1"/>
</dbReference>
<protein>
    <recommendedName>
        <fullName evidence="3">Helicase-associated domain-containing protein</fullName>
    </recommendedName>
</protein>
<feature type="compositionally biased region" description="Polar residues" evidence="2">
    <location>
        <begin position="52"/>
        <end position="63"/>
    </location>
</feature>
<evidence type="ECO:0000313" key="5">
    <source>
        <dbReference type="Proteomes" id="UP001530315"/>
    </source>
</evidence>
<feature type="compositionally biased region" description="Acidic residues" evidence="2">
    <location>
        <begin position="463"/>
        <end position="476"/>
    </location>
</feature>
<accession>A0ABD3QRD0</accession>
<keyword evidence="5" id="KW-1185">Reference proteome</keyword>
<feature type="compositionally biased region" description="Basic and acidic residues" evidence="2">
    <location>
        <begin position="84"/>
        <end position="94"/>
    </location>
</feature>
<feature type="domain" description="Helicase-associated" evidence="3">
    <location>
        <begin position="333"/>
        <end position="402"/>
    </location>
</feature>
<comment type="caution">
    <text evidence="4">The sequence shown here is derived from an EMBL/GenBank/DDBJ whole genome shotgun (WGS) entry which is preliminary data.</text>
</comment>
<proteinExistence type="predicted"/>
<dbReference type="PANTHER" id="PTHR33418:SF1">
    <property type="entry name" value="HELICASE-ASSOCIATED DOMAIN-CONTAINING PROTEIN"/>
    <property type="match status" value="1"/>
</dbReference>
<feature type="compositionally biased region" description="Acidic residues" evidence="2">
    <location>
        <begin position="272"/>
        <end position="289"/>
    </location>
</feature>
<gene>
    <name evidence="4" type="ORF">ACHAW5_006193</name>
</gene>
<organism evidence="4 5">
    <name type="scientific">Stephanodiscus triporus</name>
    <dbReference type="NCBI Taxonomy" id="2934178"/>
    <lineage>
        <taxon>Eukaryota</taxon>
        <taxon>Sar</taxon>
        <taxon>Stramenopiles</taxon>
        <taxon>Ochrophyta</taxon>
        <taxon>Bacillariophyta</taxon>
        <taxon>Coscinodiscophyceae</taxon>
        <taxon>Thalassiosirophycidae</taxon>
        <taxon>Stephanodiscales</taxon>
        <taxon>Stephanodiscaceae</taxon>
        <taxon>Stephanodiscus</taxon>
    </lineage>
</organism>
<dbReference type="Proteomes" id="UP001530315">
    <property type="component" value="Unassembled WGS sequence"/>
</dbReference>
<evidence type="ECO:0000259" key="3">
    <source>
        <dbReference type="Pfam" id="PF03457"/>
    </source>
</evidence>
<keyword evidence="1" id="KW-0175">Coiled coil</keyword>
<dbReference type="EMBL" id="JALLAZ020000132">
    <property type="protein sequence ID" value="KAL3802898.1"/>
    <property type="molecule type" value="Genomic_DNA"/>
</dbReference>
<feature type="compositionally biased region" description="Basic residues" evidence="2">
    <location>
        <begin position="64"/>
        <end position="78"/>
    </location>
</feature>
<feature type="region of interest" description="Disordered" evidence="2">
    <location>
        <begin position="412"/>
        <end position="476"/>
    </location>
</feature>
<dbReference type="Pfam" id="PF03457">
    <property type="entry name" value="HA"/>
    <property type="match status" value="1"/>
</dbReference>
<feature type="region of interest" description="Disordered" evidence="2">
    <location>
        <begin position="1"/>
        <end position="123"/>
    </location>
</feature>
<feature type="compositionally biased region" description="Basic and acidic residues" evidence="2">
    <location>
        <begin position="412"/>
        <end position="424"/>
    </location>
</feature>
<name>A0ABD3QRD0_9STRA</name>
<reference evidence="4 5" key="1">
    <citation type="submission" date="2024-10" db="EMBL/GenBank/DDBJ databases">
        <title>Updated reference genomes for cyclostephanoid diatoms.</title>
        <authorList>
            <person name="Roberts W.R."/>
            <person name="Alverson A.J."/>
        </authorList>
    </citation>
    <scope>NUCLEOTIDE SEQUENCE [LARGE SCALE GENOMIC DNA]</scope>
    <source>
        <strain evidence="4 5">AJA276-08</strain>
    </source>
</reference>
<dbReference type="InterPro" id="IPR005114">
    <property type="entry name" value="Helicase_assoc"/>
</dbReference>
<dbReference type="PANTHER" id="PTHR33418">
    <property type="entry name" value="HELICASE-ASSOCIATED"/>
    <property type="match status" value="1"/>
</dbReference>
<feature type="coiled-coil region" evidence="1">
    <location>
        <begin position="163"/>
        <end position="197"/>
    </location>
</feature>
<evidence type="ECO:0000256" key="2">
    <source>
        <dbReference type="SAM" id="MobiDB-lite"/>
    </source>
</evidence>
<evidence type="ECO:0000313" key="4">
    <source>
        <dbReference type="EMBL" id="KAL3802898.1"/>
    </source>
</evidence>
<evidence type="ECO:0000256" key="1">
    <source>
        <dbReference type="SAM" id="Coils"/>
    </source>
</evidence>
<feature type="compositionally biased region" description="Acidic residues" evidence="2">
    <location>
        <begin position="436"/>
        <end position="452"/>
    </location>
</feature>
<feature type="region of interest" description="Disordered" evidence="2">
    <location>
        <begin position="265"/>
        <end position="307"/>
    </location>
</feature>